<feature type="transmembrane region" description="Helical" evidence="9">
    <location>
        <begin position="156"/>
        <end position="176"/>
    </location>
</feature>
<dbReference type="EMBL" id="MHWT01000020">
    <property type="protein sequence ID" value="OHB12209.1"/>
    <property type="molecule type" value="Genomic_DNA"/>
</dbReference>
<accession>A0A1G2US52</accession>
<dbReference type="HAMAP" id="MF_01464_B">
    <property type="entry name" value="SecF_B"/>
    <property type="match status" value="1"/>
</dbReference>
<evidence type="ECO:0000256" key="5">
    <source>
        <dbReference type="ARBA" id="ARBA00022927"/>
    </source>
</evidence>
<dbReference type="SUPFAM" id="SSF82866">
    <property type="entry name" value="Multidrug efflux transporter AcrB transmembrane domain"/>
    <property type="match status" value="1"/>
</dbReference>
<comment type="subunit">
    <text evidence="9">Forms a complex with SecD. Part of the essential Sec protein translocation apparatus which comprises SecA, SecYEG and auxiliary proteins SecDF. Other proteins may also be involved.</text>
</comment>
<keyword evidence="6 9" id="KW-1133">Transmembrane helix</keyword>
<dbReference type="Pfam" id="PF02355">
    <property type="entry name" value="SecD_SecF_C"/>
    <property type="match status" value="1"/>
</dbReference>
<dbReference type="GO" id="GO:0015450">
    <property type="term" value="F:protein-transporting ATPase activity"/>
    <property type="evidence" value="ECO:0007669"/>
    <property type="project" value="InterPro"/>
</dbReference>
<dbReference type="PANTHER" id="PTHR30081">
    <property type="entry name" value="PROTEIN-EXPORT MEMBRANE PROTEIN SEC"/>
    <property type="match status" value="1"/>
</dbReference>
<feature type="transmembrane region" description="Helical" evidence="9">
    <location>
        <begin position="125"/>
        <end position="144"/>
    </location>
</feature>
<evidence type="ECO:0000256" key="1">
    <source>
        <dbReference type="ARBA" id="ARBA00004651"/>
    </source>
</evidence>
<organism evidence="11 12">
    <name type="scientific">Candidatus Zambryskibacteria bacterium RIFCSPLOWO2_12_FULL_39_23</name>
    <dbReference type="NCBI Taxonomy" id="1802776"/>
    <lineage>
        <taxon>Bacteria</taxon>
        <taxon>Candidatus Zambryskiibacteriota</taxon>
    </lineage>
</organism>
<evidence type="ECO:0000256" key="2">
    <source>
        <dbReference type="ARBA" id="ARBA00022448"/>
    </source>
</evidence>
<keyword evidence="4 9" id="KW-0812">Transmembrane</keyword>
<evidence type="ECO:0000313" key="12">
    <source>
        <dbReference type="Proteomes" id="UP000176558"/>
    </source>
</evidence>
<evidence type="ECO:0000256" key="4">
    <source>
        <dbReference type="ARBA" id="ARBA00022692"/>
    </source>
</evidence>
<dbReference type="GO" id="GO:0005886">
    <property type="term" value="C:plasma membrane"/>
    <property type="evidence" value="ECO:0007669"/>
    <property type="project" value="UniProtKB-SubCell"/>
</dbReference>
<dbReference type="NCBIfam" id="TIGR00966">
    <property type="entry name" value="transloc_SecF"/>
    <property type="match status" value="1"/>
</dbReference>
<protein>
    <recommendedName>
        <fullName evidence="9">Protein-export membrane protein SecF</fullName>
    </recommendedName>
</protein>
<dbReference type="Proteomes" id="UP000176558">
    <property type="component" value="Unassembled WGS sequence"/>
</dbReference>
<dbReference type="GO" id="GO:0065002">
    <property type="term" value="P:intracellular protein transmembrane transport"/>
    <property type="evidence" value="ECO:0007669"/>
    <property type="project" value="UniProtKB-UniRule"/>
</dbReference>
<feature type="transmembrane region" description="Helical" evidence="9">
    <location>
        <begin position="188"/>
        <end position="209"/>
    </location>
</feature>
<evidence type="ECO:0000256" key="6">
    <source>
        <dbReference type="ARBA" id="ARBA00022989"/>
    </source>
</evidence>
<evidence type="ECO:0000313" key="11">
    <source>
        <dbReference type="EMBL" id="OHB12209.1"/>
    </source>
</evidence>
<dbReference type="InterPro" id="IPR022646">
    <property type="entry name" value="SecD/SecF_CS"/>
</dbReference>
<dbReference type="Pfam" id="PF07549">
    <property type="entry name" value="Sec_GG"/>
    <property type="match status" value="1"/>
</dbReference>
<keyword evidence="7 9" id="KW-0811">Translocation</keyword>
<dbReference type="PANTHER" id="PTHR30081:SF8">
    <property type="entry name" value="PROTEIN TRANSLOCASE SUBUNIT SECF"/>
    <property type="match status" value="1"/>
</dbReference>
<comment type="subcellular location">
    <subcellularLocation>
        <location evidence="1 9">Cell membrane</location>
        <topology evidence="1 9">Multi-pass membrane protein</topology>
    </subcellularLocation>
</comment>
<feature type="transmembrane region" description="Helical" evidence="9">
    <location>
        <begin position="9"/>
        <end position="30"/>
    </location>
</feature>
<keyword evidence="2 9" id="KW-0813">Transport</keyword>
<feature type="transmembrane region" description="Helical" evidence="9">
    <location>
        <begin position="270"/>
        <end position="294"/>
    </location>
</feature>
<dbReference type="PRINTS" id="PR01755">
    <property type="entry name" value="SECFTRNLCASE"/>
</dbReference>
<feature type="domain" description="Protein export membrane protein SecD/SecF C-terminal" evidence="10">
    <location>
        <begin position="104"/>
        <end position="297"/>
    </location>
</feature>
<gene>
    <name evidence="9" type="primary">secF</name>
    <name evidence="11" type="ORF">A3G99_00010</name>
</gene>
<evidence type="ECO:0000259" key="10">
    <source>
        <dbReference type="Pfam" id="PF02355"/>
    </source>
</evidence>
<comment type="function">
    <text evidence="9">Part of the Sec protein translocase complex. Interacts with the SecYEG preprotein conducting channel. SecDF uses the proton motive force (PMF) to complete protein translocation after the ATP-dependent function of SecA.</text>
</comment>
<evidence type="ECO:0000256" key="7">
    <source>
        <dbReference type="ARBA" id="ARBA00023010"/>
    </source>
</evidence>
<keyword evidence="3 9" id="KW-1003">Cell membrane</keyword>
<dbReference type="GO" id="GO:0006605">
    <property type="term" value="P:protein targeting"/>
    <property type="evidence" value="ECO:0007669"/>
    <property type="project" value="UniProtKB-UniRule"/>
</dbReference>
<dbReference type="InterPro" id="IPR022813">
    <property type="entry name" value="SecD/SecF_arch_bac"/>
</dbReference>
<dbReference type="GO" id="GO:0043952">
    <property type="term" value="P:protein transport by the Sec complex"/>
    <property type="evidence" value="ECO:0007669"/>
    <property type="project" value="UniProtKB-UniRule"/>
</dbReference>
<keyword evidence="8 9" id="KW-0472">Membrane</keyword>
<proteinExistence type="inferred from homology"/>
<comment type="similarity">
    <text evidence="9">Belongs to the SecD/SecF family. SecF subfamily.</text>
</comment>
<comment type="caution">
    <text evidence="11">The sequence shown here is derived from an EMBL/GenBank/DDBJ whole genome shotgun (WGS) entry which is preliminary data.</text>
</comment>
<dbReference type="InterPro" id="IPR048634">
    <property type="entry name" value="SecD_SecF_C"/>
</dbReference>
<dbReference type="Gene3D" id="1.20.1640.10">
    <property type="entry name" value="Multidrug efflux transporter AcrB transmembrane domain"/>
    <property type="match status" value="1"/>
</dbReference>
<dbReference type="InterPro" id="IPR022645">
    <property type="entry name" value="SecD/SecF_bac"/>
</dbReference>
<reference evidence="11 12" key="1">
    <citation type="journal article" date="2016" name="Nat. Commun.">
        <title>Thousands of microbial genomes shed light on interconnected biogeochemical processes in an aquifer system.</title>
        <authorList>
            <person name="Anantharaman K."/>
            <person name="Brown C.T."/>
            <person name="Hug L.A."/>
            <person name="Sharon I."/>
            <person name="Castelle C.J."/>
            <person name="Probst A.J."/>
            <person name="Thomas B.C."/>
            <person name="Singh A."/>
            <person name="Wilkins M.J."/>
            <person name="Karaoz U."/>
            <person name="Brodie E.L."/>
            <person name="Williams K.H."/>
            <person name="Hubbard S.S."/>
            <person name="Banfield J.F."/>
        </authorList>
    </citation>
    <scope>NUCLEOTIDE SEQUENCE [LARGE SCALE GENOMIC DNA]</scope>
</reference>
<evidence type="ECO:0000256" key="9">
    <source>
        <dbReference type="HAMAP-Rule" id="MF_01464"/>
    </source>
</evidence>
<dbReference type="InterPro" id="IPR005665">
    <property type="entry name" value="SecF_bac"/>
</dbReference>
<feature type="transmembrane region" description="Helical" evidence="9">
    <location>
        <begin position="246"/>
        <end position="264"/>
    </location>
</feature>
<dbReference type="AlphaFoldDB" id="A0A1G2US52"/>
<evidence type="ECO:0000256" key="8">
    <source>
        <dbReference type="ARBA" id="ARBA00023136"/>
    </source>
</evidence>
<name>A0A1G2US52_9BACT</name>
<keyword evidence="5 9" id="KW-0653">Protein transport</keyword>
<sequence>MYIINHRKIFFMLSTLLIAGSVLAVFVYGFNLGIDFKGGSLLEISYATSRPAPESIKESLDTLNIGTYILSPSGDLRYILKSRDLTPGEKMVVLGAFQKDSVNPAKEERFNSIGPVVGDQLKNKAMIAIVIVIICIVLFITFAFRKVSRPVASWKYGLATIVALAHDVIIPTGIFVTWTHFRGGEIDLLFVTALLAILGYSVHDTIVVFDRVRENLRESLNLSLSSKVTFEQTVGKSVTQTFGRSINTSLTIFFALVALYFIGGESTKDFAFVLLVGIIAGTYSSIFVASPLLVTLEKFQKKV</sequence>
<evidence type="ECO:0000256" key="3">
    <source>
        <dbReference type="ARBA" id="ARBA00022475"/>
    </source>
</evidence>